<feature type="compositionally biased region" description="Low complexity" evidence="1">
    <location>
        <begin position="8"/>
        <end position="19"/>
    </location>
</feature>
<evidence type="ECO:0000256" key="1">
    <source>
        <dbReference type="SAM" id="MobiDB-lite"/>
    </source>
</evidence>
<proteinExistence type="predicted"/>
<sequence>MPLPLTHAAPGPAMPAQAPSWDSEDAHDPLTCDETLKLLGAWQDLAPAHRRIFLDLIRTTARLRFATDRRDDMGRIEP</sequence>
<name>A0A7W6WC42_9PROT</name>
<evidence type="ECO:0000313" key="2">
    <source>
        <dbReference type="EMBL" id="MBB4268191.1"/>
    </source>
</evidence>
<dbReference type="RefSeq" id="WP_184048914.1">
    <property type="nucleotide sequence ID" value="NZ_JACIGK010000058.1"/>
</dbReference>
<evidence type="ECO:0000313" key="3">
    <source>
        <dbReference type="Proteomes" id="UP000554286"/>
    </source>
</evidence>
<keyword evidence="3" id="KW-1185">Reference proteome</keyword>
<dbReference type="Proteomes" id="UP000554286">
    <property type="component" value="Unassembled WGS sequence"/>
</dbReference>
<dbReference type="EMBL" id="JACIGK010000058">
    <property type="protein sequence ID" value="MBB4268191.1"/>
    <property type="molecule type" value="Genomic_DNA"/>
</dbReference>
<comment type="caution">
    <text evidence="2">The sequence shown here is derived from an EMBL/GenBank/DDBJ whole genome shotgun (WGS) entry which is preliminary data.</text>
</comment>
<feature type="region of interest" description="Disordered" evidence="1">
    <location>
        <begin position="1"/>
        <end position="27"/>
    </location>
</feature>
<reference evidence="2 3" key="1">
    <citation type="submission" date="2020-08" db="EMBL/GenBank/DDBJ databases">
        <title>Genome sequencing of Purple Non-Sulfur Bacteria from various extreme environments.</title>
        <authorList>
            <person name="Mayer M."/>
        </authorList>
    </citation>
    <scope>NUCLEOTIDE SEQUENCE [LARGE SCALE GENOMIC DNA]</scope>
    <source>
        <strain evidence="2 3">JA131</strain>
    </source>
</reference>
<dbReference type="AlphaFoldDB" id="A0A7W6WC42"/>
<gene>
    <name evidence="2" type="ORF">GGD89_003847</name>
</gene>
<organism evidence="2 3">
    <name type="scientific">Roseospira visakhapatnamensis</name>
    <dbReference type="NCBI Taxonomy" id="390880"/>
    <lineage>
        <taxon>Bacteria</taxon>
        <taxon>Pseudomonadati</taxon>
        <taxon>Pseudomonadota</taxon>
        <taxon>Alphaproteobacteria</taxon>
        <taxon>Rhodospirillales</taxon>
        <taxon>Rhodospirillaceae</taxon>
        <taxon>Roseospira</taxon>
    </lineage>
</organism>
<accession>A0A7W6WC42</accession>
<protein>
    <submittedName>
        <fullName evidence="2">Uncharacterized protein</fullName>
    </submittedName>
</protein>